<feature type="short sequence motif" description="DGA/G" evidence="2">
    <location>
        <begin position="179"/>
        <end position="181"/>
    </location>
</feature>
<dbReference type="OrthoDB" id="9807112at2"/>
<dbReference type="CDD" id="cd07199">
    <property type="entry name" value="Pat17_PNPLA8_PNPLA9_like"/>
    <property type="match status" value="1"/>
</dbReference>
<evidence type="ECO:0000259" key="3">
    <source>
        <dbReference type="PROSITE" id="PS51635"/>
    </source>
</evidence>
<feature type="domain" description="PNPLA" evidence="3">
    <location>
        <begin position="13"/>
        <end position="192"/>
    </location>
</feature>
<feature type="short sequence motif" description="GXSXG" evidence="2">
    <location>
        <begin position="49"/>
        <end position="53"/>
    </location>
</feature>
<feature type="short sequence motif" description="GXGXXG" evidence="2">
    <location>
        <begin position="17"/>
        <end position="22"/>
    </location>
</feature>
<protein>
    <submittedName>
        <fullName evidence="4">Patatin</fullName>
    </submittedName>
</protein>
<keyword evidence="1 2" id="KW-0443">Lipid metabolism</keyword>
<accession>W0DSH9</accession>
<dbReference type="STRING" id="717772.THIAE_06235"/>
<dbReference type="AlphaFoldDB" id="W0DSH9"/>
<dbReference type="InParanoid" id="W0DSH9"/>
<dbReference type="eggNOG" id="COG3621">
    <property type="taxonomic scope" value="Bacteria"/>
</dbReference>
<feature type="active site" description="Nucleophile" evidence="2">
    <location>
        <position position="51"/>
    </location>
</feature>
<evidence type="ECO:0000256" key="1">
    <source>
        <dbReference type="ARBA" id="ARBA00023098"/>
    </source>
</evidence>
<dbReference type="Pfam" id="PF01734">
    <property type="entry name" value="Patatin"/>
    <property type="match status" value="1"/>
</dbReference>
<dbReference type="GO" id="GO:0016787">
    <property type="term" value="F:hydrolase activity"/>
    <property type="evidence" value="ECO:0007669"/>
    <property type="project" value="UniProtKB-UniRule"/>
</dbReference>
<reference evidence="4 5" key="1">
    <citation type="submission" date="2013-12" db="EMBL/GenBank/DDBJ databases">
        <authorList>
            <consortium name="DOE Joint Genome Institute"/>
            <person name="Kappler U."/>
            <person name="Huntemann M."/>
            <person name="Han J."/>
            <person name="Chen A."/>
            <person name="Kyrpides N."/>
            <person name="Mavromatis K."/>
            <person name="Markowitz V."/>
            <person name="Palaniappan K."/>
            <person name="Ivanova N."/>
            <person name="Schaumberg A."/>
            <person name="Pati A."/>
            <person name="Liolios K."/>
            <person name="Nordberg H.P."/>
            <person name="Cantor M.N."/>
            <person name="Hua S.X."/>
            <person name="Woyke T."/>
        </authorList>
    </citation>
    <scope>NUCLEOTIDE SEQUENCE [LARGE SCALE GENOMIC DNA]</scope>
    <source>
        <strain evidence="5">AL2</strain>
    </source>
</reference>
<keyword evidence="2" id="KW-0378">Hydrolase</keyword>
<gene>
    <name evidence="4" type="ORF">THIAE_06235</name>
</gene>
<dbReference type="HOGENOM" id="CLU_000288_144_9_6"/>
<sequence length="331" mass="35859">MSTNLDIKPFQILSLSGGGVKGLYSAKVLAEIEKHKQTKITEHFDLICGTSIGGILALALAYGKSPSDLSDLLEKNAQKIFPKIRCKNFWRFFGPLYSQAPLRGVLTDIFGDGKIKDLKTPVLIPTVNASTGQPKLFKNKYHSDYTFDQDVSLVDVALATSAAPTYFPIHSFDSKKFIDGGLVANSPALLGLHEAVNKLGIDKSNIRILSVGTMSSRFTLRSGLNNNSGYGKGWSFGKKLFDLTISANEQMHSFMVQHALENGKLGSKTHYLSIDAAPTMQQGLDLDLDNSSKASLETLKANATQSASDVSGSELLATMLSHQADRSILIN</sequence>
<dbReference type="PANTHER" id="PTHR24138:SF10">
    <property type="entry name" value="PHOSPHOLIPASE A2"/>
    <property type="match status" value="1"/>
</dbReference>
<dbReference type="SUPFAM" id="SSF52151">
    <property type="entry name" value="FabD/lysophospholipase-like"/>
    <property type="match status" value="1"/>
</dbReference>
<dbReference type="GO" id="GO:0016042">
    <property type="term" value="P:lipid catabolic process"/>
    <property type="evidence" value="ECO:0007669"/>
    <property type="project" value="UniProtKB-UniRule"/>
</dbReference>
<proteinExistence type="predicted"/>
<dbReference type="Proteomes" id="UP000005380">
    <property type="component" value="Chromosome"/>
</dbReference>
<dbReference type="KEGG" id="tao:THIAE_06235"/>
<dbReference type="PANTHER" id="PTHR24138">
    <property type="entry name" value="INTRACELLLAR PHOSPHOLIPASE A FAMILY"/>
    <property type="match status" value="1"/>
</dbReference>
<evidence type="ECO:0000313" key="5">
    <source>
        <dbReference type="Proteomes" id="UP000005380"/>
    </source>
</evidence>
<dbReference type="InterPro" id="IPR002641">
    <property type="entry name" value="PNPLA_dom"/>
</dbReference>
<feature type="active site" description="Proton acceptor" evidence="2">
    <location>
        <position position="179"/>
    </location>
</feature>
<dbReference type="RefSeq" id="WP_006459401.1">
    <property type="nucleotide sequence ID" value="NZ_CP007030.1"/>
</dbReference>
<name>W0DSH9_9GAMM</name>
<organism evidence="4 5">
    <name type="scientific">Thiomicrospira aerophila AL3</name>
    <dbReference type="NCBI Taxonomy" id="717772"/>
    <lineage>
        <taxon>Bacteria</taxon>
        <taxon>Pseudomonadati</taxon>
        <taxon>Pseudomonadota</taxon>
        <taxon>Gammaproteobacteria</taxon>
        <taxon>Thiotrichales</taxon>
        <taxon>Piscirickettsiaceae</taxon>
        <taxon>Thiomicrospira</taxon>
    </lineage>
</organism>
<keyword evidence="5" id="KW-1185">Reference proteome</keyword>
<dbReference type="InterPro" id="IPR016035">
    <property type="entry name" value="Acyl_Trfase/lysoPLipase"/>
</dbReference>
<dbReference type="EMBL" id="CP007030">
    <property type="protein sequence ID" value="AHF01407.1"/>
    <property type="molecule type" value="Genomic_DNA"/>
</dbReference>
<evidence type="ECO:0000256" key="2">
    <source>
        <dbReference type="PROSITE-ProRule" id="PRU01161"/>
    </source>
</evidence>
<keyword evidence="2" id="KW-0442">Lipid degradation</keyword>
<dbReference type="PROSITE" id="PS51635">
    <property type="entry name" value="PNPLA"/>
    <property type="match status" value="1"/>
</dbReference>
<dbReference type="InterPro" id="IPR047156">
    <property type="entry name" value="Teg/CotR/CapV-like"/>
</dbReference>
<evidence type="ECO:0000313" key="4">
    <source>
        <dbReference type="EMBL" id="AHF01407.1"/>
    </source>
</evidence>
<dbReference type="NCBIfam" id="NF041079">
    <property type="entry name" value="CBASS_lipase"/>
    <property type="match status" value="1"/>
</dbReference>
<dbReference type="Gene3D" id="3.40.1090.10">
    <property type="entry name" value="Cytosolic phospholipase A2 catalytic domain"/>
    <property type="match status" value="1"/>
</dbReference>